<feature type="domain" description="WCX" evidence="2">
    <location>
        <begin position="263"/>
        <end position="330"/>
    </location>
</feature>
<dbReference type="PANTHER" id="PTHR34580:SF1">
    <property type="entry name" value="PROTEIN PAFC"/>
    <property type="match status" value="1"/>
</dbReference>
<dbReference type="PROSITE" id="PS52050">
    <property type="entry name" value="WYL"/>
    <property type="match status" value="1"/>
</dbReference>
<dbReference type="Pfam" id="PF13280">
    <property type="entry name" value="WYL"/>
    <property type="match status" value="1"/>
</dbReference>
<dbReference type="PANTHER" id="PTHR34580">
    <property type="match status" value="1"/>
</dbReference>
<protein>
    <submittedName>
        <fullName evidence="3">WYL domain-containing protein</fullName>
    </submittedName>
</protein>
<keyword evidence="4" id="KW-1185">Reference proteome</keyword>
<proteinExistence type="predicted"/>
<dbReference type="AlphaFoldDB" id="A0A432VQ96"/>
<comment type="caution">
    <text evidence="3">The sequence shown here is derived from an EMBL/GenBank/DDBJ whole genome shotgun (WGS) entry which is preliminary data.</text>
</comment>
<accession>A0A432VQ96</accession>
<evidence type="ECO:0000259" key="1">
    <source>
        <dbReference type="Pfam" id="PF13280"/>
    </source>
</evidence>
<sequence>MSANGTRMTIARQWEVLKLLPSRAPGHTVKEITQRLESEGFSISKRSVERDLVELSRIFPIVCNDKSKPYGWYWSKDAIVDLPGLSLAESLSLTLIEGTVKSLLPPSVLEAITPRFQQAHAHLEALEKEHKLATWRDKVAVVTQLMPQQSPIVATEVLEQVQFGLLHERCIQVDYRGLKSDAVKTLTLHPLGLVQRGTVTYLVARVNDYQDVRQFALQRISRAEVLEQTRQMPDGFELTKYIHNGAFHYSNGQTLPLQLHIYSDEVARNLQESPLATDQKLEANGDSFKLSATADDSWQLRWWLLSFGELIEVVEPQSLRAELAERLMKAGQHYQKQ</sequence>
<evidence type="ECO:0000313" key="3">
    <source>
        <dbReference type="EMBL" id="RUO18363.1"/>
    </source>
</evidence>
<dbReference type="Pfam" id="PF25583">
    <property type="entry name" value="WCX"/>
    <property type="match status" value="1"/>
</dbReference>
<evidence type="ECO:0000313" key="4">
    <source>
        <dbReference type="Proteomes" id="UP000288212"/>
    </source>
</evidence>
<dbReference type="OrthoDB" id="8595817at2"/>
<dbReference type="InterPro" id="IPR051534">
    <property type="entry name" value="CBASS_pafABC_assoc_protein"/>
</dbReference>
<dbReference type="EMBL" id="PIPI01000009">
    <property type="protein sequence ID" value="RUO18363.1"/>
    <property type="molecule type" value="Genomic_DNA"/>
</dbReference>
<organism evidence="3 4">
    <name type="scientific">Aliidiomarina haloalkalitolerans</name>
    <dbReference type="NCBI Taxonomy" id="859059"/>
    <lineage>
        <taxon>Bacteria</taxon>
        <taxon>Pseudomonadati</taxon>
        <taxon>Pseudomonadota</taxon>
        <taxon>Gammaproteobacteria</taxon>
        <taxon>Alteromonadales</taxon>
        <taxon>Idiomarinaceae</taxon>
        <taxon>Aliidiomarina</taxon>
    </lineage>
</organism>
<reference evidence="3 4" key="1">
    <citation type="journal article" date="2011" name="Front. Microbiol.">
        <title>Genomic signatures of strain selection and enhancement in Bacillus atrophaeus var. globigii, a historical biowarfare simulant.</title>
        <authorList>
            <person name="Gibbons H.S."/>
            <person name="Broomall S.M."/>
            <person name="McNew L.A."/>
            <person name="Daligault H."/>
            <person name="Chapman C."/>
            <person name="Bruce D."/>
            <person name="Karavis M."/>
            <person name="Krepps M."/>
            <person name="McGregor P.A."/>
            <person name="Hong C."/>
            <person name="Park K.H."/>
            <person name="Akmal A."/>
            <person name="Feldman A."/>
            <person name="Lin J.S."/>
            <person name="Chang W.E."/>
            <person name="Higgs B.W."/>
            <person name="Demirev P."/>
            <person name="Lindquist J."/>
            <person name="Liem A."/>
            <person name="Fochler E."/>
            <person name="Read T.D."/>
            <person name="Tapia R."/>
            <person name="Johnson S."/>
            <person name="Bishop-Lilly K.A."/>
            <person name="Detter C."/>
            <person name="Han C."/>
            <person name="Sozhamannan S."/>
            <person name="Rosenzweig C.N."/>
            <person name="Skowronski E.W."/>
        </authorList>
    </citation>
    <scope>NUCLEOTIDE SEQUENCE [LARGE SCALE GENOMIC DNA]</scope>
    <source>
        <strain evidence="3 4">AK5</strain>
    </source>
</reference>
<dbReference type="Proteomes" id="UP000288212">
    <property type="component" value="Unassembled WGS sequence"/>
</dbReference>
<evidence type="ECO:0000259" key="2">
    <source>
        <dbReference type="Pfam" id="PF25583"/>
    </source>
</evidence>
<gene>
    <name evidence="3" type="ORF">CWE06_10930</name>
</gene>
<dbReference type="InterPro" id="IPR057727">
    <property type="entry name" value="WCX_dom"/>
</dbReference>
<dbReference type="InterPro" id="IPR026881">
    <property type="entry name" value="WYL_dom"/>
</dbReference>
<name>A0A432VQ96_9GAMM</name>
<feature type="domain" description="WYL" evidence="1">
    <location>
        <begin position="156"/>
        <end position="225"/>
    </location>
</feature>
<dbReference type="RefSeq" id="WP_126794078.1">
    <property type="nucleotide sequence ID" value="NZ_PIPI01000009.1"/>
</dbReference>